<feature type="compositionally biased region" description="Basic residues" evidence="1">
    <location>
        <begin position="855"/>
        <end position="866"/>
    </location>
</feature>
<feature type="region of interest" description="Disordered" evidence="1">
    <location>
        <begin position="852"/>
        <end position="874"/>
    </location>
</feature>
<feature type="region of interest" description="Disordered" evidence="1">
    <location>
        <begin position="750"/>
        <end position="803"/>
    </location>
</feature>
<feature type="region of interest" description="Disordered" evidence="1">
    <location>
        <begin position="99"/>
        <end position="124"/>
    </location>
</feature>
<dbReference type="PANTHER" id="PTHR14741:SF32">
    <property type="entry name" value="TRIMETHYLGUANOSINE SYNTHASE"/>
    <property type="match status" value="1"/>
</dbReference>
<dbReference type="GO" id="GO:0071164">
    <property type="term" value="F:RNA cap trimethylguanosine synthase activity"/>
    <property type="evidence" value="ECO:0007669"/>
    <property type="project" value="TreeGrafter"/>
</dbReference>
<feature type="compositionally biased region" description="Acidic residues" evidence="1">
    <location>
        <begin position="649"/>
        <end position="663"/>
    </location>
</feature>
<proteinExistence type="predicted"/>
<keyword evidence="3" id="KW-1185">Reference proteome</keyword>
<feature type="region of interest" description="Disordered" evidence="1">
    <location>
        <begin position="174"/>
        <end position="209"/>
    </location>
</feature>
<evidence type="ECO:0000313" key="3">
    <source>
        <dbReference type="Proteomes" id="UP001209878"/>
    </source>
</evidence>
<feature type="compositionally biased region" description="Basic and acidic residues" evidence="1">
    <location>
        <begin position="762"/>
        <end position="776"/>
    </location>
</feature>
<evidence type="ECO:0000313" key="2">
    <source>
        <dbReference type="EMBL" id="KAK2191635.1"/>
    </source>
</evidence>
<gene>
    <name evidence="2" type="ORF">NP493_48g01049</name>
</gene>
<dbReference type="InterPro" id="IPR029063">
    <property type="entry name" value="SAM-dependent_MTases_sf"/>
</dbReference>
<feature type="compositionally biased region" description="Basic and acidic residues" evidence="1">
    <location>
        <begin position="635"/>
        <end position="648"/>
    </location>
</feature>
<feature type="compositionally biased region" description="Basic and acidic residues" evidence="1">
    <location>
        <begin position="174"/>
        <end position="185"/>
    </location>
</feature>
<feature type="compositionally biased region" description="Basic and acidic residues" evidence="1">
    <location>
        <begin position="548"/>
        <end position="576"/>
    </location>
</feature>
<reference evidence="2" key="1">
    <citation type="journal article" date="2023" name="Mol. Biol. Evol.">
        <title>Third-Generation Sequencing Reveals the Adaptive Role of the Epigenome in Three Deep-Sea Polychaetes.</title>
        <authorList>
            <person name="Perez M."/>
            <person name="Aroh O."/>
            <person name="Sun Y."/>
            <person name="Lan Y."/>
            <person name="Juniper S.K."/>
            <person name="Young C.R."/>
            <person name="Angers B."/>
            <person name="Qian P.Y."/>
        </authorList>
    </citation>
    <scope>NUCLEOTIDE SEQUENCE</scope>
    <source>
        <strain evidence="2">R07B-5</strain>
    </source>
</reference>
<protein>
    <submittedName>
        <fullName evidence="2">Uncharacterized protein</fullName>
    </submittedName>
</protein>
<feature type="compositionally biased region" description="Basic residues" evidence="1">
    <location>
        <begin position="195"/>
        <end position="207"/>
    </location>
</feature>
<name>A0AAD9UJI9_RIDPI</name>
<evidence type="ECO:0000256" key="1">
    <source>
        <dbReference type="SAM" id="MobiDB-lite"/>
    </source>
</evidence>
<feature type="region of interest" description="Disordered" evidence="1">
    <location>
        <begin position="548"/>
        <end position="675"/>
    </location>
</feature>
<dbReference type="EMBL" id="JAODUO010000048">
    <property type="protein sequence ID" value="KAK2191635.1"/>
    <property type="molecule type" value="Genomic_DNA"/>
</dbReference>
<feature type="compositionally biased region" description="Polar residues" evidence="1">
    <location>
        <begin position="607"/>
        <end position="620"/>
    </location>
</feature>
<accession>A0AAD9UJI9</accession>
<sequence length="902" mass="100523">MIDWSGLPDDNEAGRHARLVTLTRAAAHASLLRGRVFIVRPAAAAAVEAECRSNMCYSWDRLADVKMYVDGLGHAECITVCCTRAFIGDRELTKLGRTVETVSESEGKDNTSSDDDDPQSCDSVADAGESEALKLTVDIKGDPPLTFADAFSAEIELMKAMGLPLGFCGSKGRAGEMQEVKEQPQTRKSGATKGSGKKRNHKKKRARKQCELQTDETLSNCDNDNVYEAPPVGEWQQCNRAVLETNDGSAELNEVDAGYEKYWAEQGEYLVWEGWIGKYPDYLSQFGVNDGIPAVREVEICSEDIGDISEPNVECRQSEYVDRTDNIKEMESRHMTDVPPQDSCDDIKKAPFDKLKCPTAAFNNAVTSRMARVMEADTGDNSDVSSGDSNAGLVHEMHDYALARVGDELQGGTCQYELETKDDICRTVSETSGDIWEALWTEHYAETYWYYYNQYRQWFGGSDQLLTDMQQLPVYTACLLPSGDESKQHINIEDSLVEANTADDETLLDAISSKCSITNDDCCDQMENSGFKHGQNCHVMSKRRDDEEVKETPASMETDRCCDAEAGDKERSHEEVEQSDGSGQKRRRKQKSRSSDGSGTKDHSRQTESTYTCKNGPTQSGGTAGNPGDDDDPPEERPVKLKKTHEQVNEDTDTDTDTDDDESITAQQREPLEQLHGALDLMGFSTSKGCGERYKKQPALRAGHVTYREKKLRQRSKQLNMGKKPVTLDEYKRGDSAVLHKARSFLKKLEEGDADSFTNVRTKGERFESDGERDDPLTPSDDDGTAEGPASDVNGTVGLPGCVPQQIVDLPSGEHTVEQSTADTQLEIDHYSNDGVTPCSEIRSSEAINADKMVKQKRRRRKRRKCLPMPPDVASDDELRKYWAQRYRLFSRFDEGIRMDRG</sequence>
<organism evidence="2 3">
    <name type="scientific">Ridgeia piscesae</name>
    <name type="common">Tubeworm</name>
    <dbReference type="NCBI Taxonomy" id="27915"/>
    <lineage>
        <taxon>Eukaryota</taxon>
        <taxon>Metazoa</taxon>
        <taxon>Spiralia</taxon>
        <taxon>Lophotrochozoa</taxon>
        <taxon>Annelida</taxon>
        <taxon>Polychaeta</taxon>
        <taxon>Sedentaria</taxon>
        <taxon>Canalipalpata</taxon>
        <taxon>Sabellida</taxon>
        <taxon>Siboglinidae</taxon>
        <taxon>Ridgeia</taxon>
    </lineage>
</organism>
<dbReference type="PANTHER" id="PTHR14741">
    <property type="entry name" value="S-ADENOSYLMETHIONINE-DEPENDENT METHYLTRANSFERASE RELATED"/>
    <property type="match status" value="1"/>
</dbReference>
<dbReference type="AlphaFoldDB" id="A0AAD9UJI9"/>
<dbReference type="Proteomes" id="UP001209878">
    <property type="component" value="Unassembled WGS sequence"/>
</dbReference>
<dbReference type="GO" id="GO:0005634">
    <property type="term" value="C:nucleus"/>
    <property type="evidence" value="ECO:0007669"/>
    <property type="project" value="TreeGrafter"/>
</dbReference>
<dbReference type="Gene3D" id="3.40.50.150">
    <property type="entry name" value="Vaccinia Virus protein VP39"/>
    <property type="match status" value="1"/>
</dbReference>
<comment type="caution">
    <text evidence="2">The sequence shown here is derived from an EMBL/GenBank/DDBJ whole genome shotgun (WGS) entry which is preliminary data.</text>
</comment>